<feature type="region of interest" description="Disordered" evidence="2">
    <location>
        <begin position="1"/>
        <end position="94"/>
    </location>
</feature>
<evidence type="ECO:0000256" key="1">
    <source>
        <dbReference type="SAM" id="Coils"/>
    </source>
</evidence>
<keyword evidence="1" id="KW-0175">Coiled coil</keyword>
<gene>
    <name evidence="3" type="ORF">ADUPG1_014078</name>
</gene>
<evidence type="ECO:0000313" key="4">
    <source>
        <dbReference type="Proteomes" id="UP001057375"/>
    </source>
</evidence>
<evidence type="ECO:0000256" key="2">
    <source>
        <dbReference type="SAM" id="MobiDB-lite"/>
    </source>
</evidence>
<protein>
    <submittedName>
        <fullName evidence="3">Uncharacterized protein</fullName>
    </submittedName>
</protein>
<keyword evidence="4" id="KW-1185">Reference proteome</keyword>
<accession>A0ABQ5KEI1</accession>
<comment type="caution">
    <text evidence="3">The sequence shown here is derived from an EMBL/GenBank/DDBJ whole genome shotgun (WGS) entry which is preliminary data.</text>
</comment>
<organism evidence="3 4">
    <name type="scientific">Aduncisulcus paluster</name>
    <dbReference type="NCBI Taxonomy" id="2918883"/>
    <lineage>
        <taxon>Eukaryota</taxon>
        <taxon>Metamonada</taxon>
        <taxon>Carpediemonas-like organisms</taxon>
        <taxon>Aduncisulcus</taxon>
    </lineage>
</organism>
<evidence type="ECO:0000313" key="3">
    <source>
        <dbReference type="EMBL" id="GKT29266.1"/>
    </source>
</evidence>
<dbReference type="Proteomes" id="UP001057375">
    <property type="component" value="Unassembled WGS sequence"/>
</dbReference>
<reference evidence="3" key="1">
    <citation type="submission" date="2022-03" db="EMBL/GenBank/DDBJ databases">
        <title>Draft genome sequence of Aduncisulcus paluster, a free-living microaerophilic Fornicata.</title>
        <authorList>
            <person name="Yuyama I."/>
            <person name="Kume K."/>
            <person name="Tamura T."/>
            <person name="Inagaki Y."/>
            <person name="Hashimoto T."/>
        </authorList>
    </citation>
    <scope>NUCLEOTIDE SEQUENCE</scope>
    <source>
        <strain evidence="3">NY0171</strain>
    </source>
</reference>
<dbReference type="EMBL" id="BQXS01013652">
    <property type="protein sequence ID" value="GKT29266.1"/>
    <property type="molecule type" value="Genomic_DNA"/>
</dbReference>
<sequence>MESGERSSMRNSKLSPGMMSVPSPKDMKSPSCIYPDDSNGGIAKHSPAKHVEFVTPAVMPTPRTPSKMQKSHDTTPSSPSNNPISSPSSYSLSDDKRDHIFRNQRTNLHTIPAKSMPIATGIAGHGTGITGITGGIMGGTGFHLSARAIPDLDKVVEEKVAVGLIKSSRSMSQQYSLEARLKFLEALITRKGIDSYISESSICGIDTEKPGVPVDSQDDKYPPAPSIYPPATLLSSKSALSMTAPLDVSTIGSTYSASSSSLSSDGESRFKIIHPNSSTSYLSHTSESSRKSRGERGDLLNYELIKDLRSDMAAMRQRVRSLEDTVHKQENIIYRICRKMEIDLGDDL</sequence>
<name>A0ABQ5KEI1_9EUKA</name>
<proteinExistence type="predicted"/>
<feature type="compositionally biased region" description="Low complexity" evidence="2">
    <location>
        <begin position="76"/>
        <end position="92"/>
    </location>
</feature>
<feature type="coiled-coil region" evidence="1">
    <location>
        <begin position="305"/>
        <end position="332"/>
    </location>
</feature>